<dbReference type="CDD" id="cd07438">
    <property type="entry name" value="PHP_HisPPase_AMP"/>
    <property type="match status" value="1"/>
</dbReference>
<comment type="caution">
    <text evidence="2">The sequence shown here is derived from an EMBL/GenBank/DDBJ whole genome shotgun (WGS) entry which is preliminary data.</text>
</comment>
<proteinExistence type="predicted"/>
<dbReference type="EMBL" id="JABEZU010000001">
    <property type="protein sequence ID" value="NOV96422.1"/>
    <property type="molecule type" value="Genomic_DNA"/>
</dbReference>
<dbReference type="InterPro" id="IPR003141">
    <property type="entry name" value="Pol/His_phosphatase_N"/>
</dbReference>
<dbReference type="PANTHER" id="PTHR42924">
    <property type="entry name" value="EXONUCLEASE"/>
    <property type="match status" value="1"/>
</dbReference>
<dbReference type="InterPro" id="IPR004013">
    <property type="entry name" value="PHP_dom"/>
</dbReference>
<evidence type="ECO:0000313" key="3">
    <source>
        <dbReference type="Proteomes" id="UP000757540"/>
    </source>
</evidence>
<dbReference type="RefSeq" id="WP_171782604.1">
    <property type="nucleotide sequence ID" value="NZ_BAAAML010000002.1"/>
</dbReference>
<dbReference type="InterPro" id="IPR016195">
    <property type="entry name" value="Pol/histidinol_Pase-like"/>
</dbReference>
<reference evidence="2 3" key="1">
    <citation type="submission" date="2020-05" db="EMBL/GenBank/DDBJ databases">
        <title>Genomic Encyclopedia of Type Strains, Phase III (KMG-III): the genomes of soil and plant-associated and newly described type strains.</title>
        <authorList>
            <person name="Whitman W."/>
        </authorList>
    </citation>
    <scope>NUCLEOTIDE SEQUENCE [LARGE SCALE GENOMIC DNA]</scope>
    <source>
        <strain evidence="2 3">KCTC 19046</strain>
    </source>
</reference>
<dbReference type="SUPFAM" id="SSF89550">
    <property type="entry name" value="PHP domain-like"/>
    <property type="match status" value="1"/>
</dbReference>
<keyword evidence="3" id="KW-1185">Reference proteome</keyword>
<dbReference type="InterPro" id="IPR052018">
    <property type="entry name" value="PHP_domain"/>
</dbReference>
<dbReference type="Pfam" id="PF02811">
    <property type="entry name" value="PHP"/>
    <property type="match status" value="1"/>
</dbReference>
<organism evidence="2 3">
    <name type="scientific">Isoptericola halotolerans</name>
    <dbReference type="NCBI Taxonomy" id="300560"/>
    <lineage>
        <taxon>Bacteria</taxon>
        <taxon>Bacillati</taxon>
        <taxon>Actinomycetota</taxon>
        <taxon>Actinomycetes</taxon>
        <taxon>Micrococcales</taxon>
        <taxon>Promicromonosporaceae</taxon>
        <taxon>Isoptericola</taxon>
    </lineage>
</organism>
<gene>
    <name evidence="2" type="ORF">HDG69_000975</name>
</gene>
<dbReference type="Gene3D" id="1.10.150.650">
    <property type="match status" value="1"/>
</dbReference>
<name>A0ABX2A3U0_9MICO</name>
<dbReference type="Proteomes" id="UP000757540">
    <property type="component" value="Unassembled WGS sequence"/>
</dbReference>
<evidence type="ECO:0000313" key="2">
    <source>
        <dbReference type="EMBL" id="NOV96422.1"/>
    </source>
</evidence>
<dbReference type="SMART" id="SM00481">
    <property type="entry name" value="POLIIIAc"/>
    <property type="match status" value="1"/>
</dbReference>
<protein>
    <recommendedName>
        <fullName evidence="1">Polymerase/histidinol phosphatase N-terminal domain-containing protein</fullName>
    </recommendedName>
</protein>
<sequence length="283" mass="29873">MIDLHTHSRASDGTDSPRQVMEAASAAGLTTVALTDHDSTSGWAEAAACVGSTGVALVRGAEISTRVAVPDGGISVHLLAYLHDPAHPALVAELARTRDDRLVRARTMVDRLAADFPLTWEDVVAHTHGDATVGRPHIADALVAAGVVGHRDEAFATMLHPGTPYYVPHYAPDTAEAVRAVLAAGGVPVMAHPRAGKRGRVVTEATIAELAEVGLAGIEVDHRDHDEADRARLRELAAELDLLITGSSDYHGAGKLNRIGENTTEPEVLAEIERRGGLEVLRP</sequence>
<dbReference type="Gene3D" id="3.20.20.140">
    <property type="entry name" value="Metal-dependent hydrolases"/>
    <property type="match status" value="1"/>
</dbReference>
<accession>A0ABX2A3U0</accession>
<feature type="domain" description="Polymerase/histidinol phosphatase N-terminal" evidence="1">
    <location>
        <begin position="2"/>
        <end position="67"/>
    </location>
</feature>
<dbReference type="PANTHER" id="PTHR42924:SF3">
    <property type="entry name" value="POLYMERASE_HISTIDINOL PHOSPHATASE N-TERMINAL DOMAIN-CONTAINING PROTEIN"/>
    <property type="match status" value="1"/>
</dbReference>
<evidence type="ECO:0000259" key="1">
    <source>
        <dbReference type="SMART" id="SM00481"/>
    </source>
</evidence>